<feature type="compositionally biased region" description="Acidic residues" evidence="2">
    <location>
        <begin position="89"/>
        <end position="102"/>
    </location>
</feature>
<dbReference type="InterPro" id="IPR022385">
    <property type="entry name" value="Rhs_assc_core"/>
</dbReference>
<dbReference type="InterPro" id="IPR031325">
    <property type="entry name" value="RHS_repeat"/>
</dbReference>
<dbReference type="InterPro" id="IPR025331">
    <property type="entry name" value="TNT"/>
</dbReference>
<evidence type="ECO:0000259" key="5">
    <source>
        <dbReference type="Pfam" id="PF14021"/>
    </source>
</evidence>
<dbReference type="RefSeq" id="WP_249282115.1">
    <property type="nucleotide sequence ID" value="NZ_JACRST010000003.1"/>
</dbReference>
<dbReference type="GO" id="GO:0050135">
    <property type="term" value="F:NADP+ nucleosidase activity"/>
    <property type="evidence" value="ECO:0007669"/>
    <property type="project" value="InterPro"/>
</dbReference>
<keyword evidence="1" id="KW-0677">Repeat</keyword>
<evidence type="ECO:0000259" key="6">
    <source>
        <dbReference type="Pfam" id="PF25023"/>
    </source>
</evidence>
<keyword evidence="4" id="KW-0732">Signal</keyword>
<feature type="domain" description="Teneurin-like YD-shell" evidence="6">
    <location>
        <begin position="1388"/>
        <end position="1563"/>
    </location>
</feature>
<evidence type="ECO:0000313" key="7">
    <source>
        <dbReference type="EMBL" id="MBC8545961.1"/>
    </source>
</evidence>
<dbReference type="Pfam" id="PF14021">
    <property type="entry name" value="TNT"/>
    <property type="match status" value="1"/>
</dbReference>
<proteinExistence type="predicted"/>
<feature type="domain" description="TNT" evidence="5">
    <location>
        <begin position="2100"/>
        <end position="2183"/>
    </location>
</feature>
<feature type="transmembrane region" description="Helical" evidence="3">
    <location>
        <begin position="1976"/>
        <end position="2003"/>
    </location>
</feature>
<organism evidence="7 8">
    <name type="scientific">Ligaoa zhengdingensis</name>
    <dbReference type="NCBI Taxonomy" id="2763658"/>
    <lineage>
        <taxon>Bacteria</taxon>
        <taxon>Bacillati</taxon>
        <taxon>Bacillota</taxon>
        <taxon>Clostridia</taxon>
        <taxon>Eubacteriales</taxon>
        <taxon>Oscillospiraceae</taxon>
        <taxon>Ligaoa</taxon>
    </lineage>
</organism>
<dbReference type="InterPro" id="IPR006530">
    <property type="entry name" value="YD"/>
</dbReference>
<feature type="region of interest" description="Disordered" evidence="2">
    <location>
        <begin position="32"/>
        <end position="145"/>
    </location>
</feature>
<dbReference type="Pfam" id="PF25023">
    <property type="entry name" value="TEN_YD-shell"/>
    <property type="match status" value="2"/>
</dbReference>
<keyword evidence="8" id="KW-1185">Reference proteome</keyword>
<feature type="compositionally biased region" description="Acidic residues" evidence="2">
    <location>
        <begin position="47"/>
        <end position="63"/>
    </location>
</feature>
<evidence type="ECO:0000313" key="8">
    <source>
        <dbReference type="Proteomes" id="UP000653127"/>
    </source>
</evidence>
<reference evidence="7" key="1">
    <citation type="submission" date="2020-08" db="EMBL/GenBank/DDBJ databases">
        <title>Genome public.</title>
        <authorList>
            <person name="Liu C."/>
            <person name="Sun Q."/>
        </authorList>
    </citation>
    <scope>NUCLEOTIDE SEQUENCE</scope>
    <source>
        <strain evidence="7">NSJ-31</strain>
    </source>
</reference>
<evidence type="ECO:0000256" key="4">
    <source>
        <dbReference type="SAM" id="SignalP"/>
    </source>
</evidence>
<dbReference type="NCBIfam" id="TIGR03696">
    <property type="entry name" value="Rhs_assc_core"/>
    <property type="match status" value="1"/>
</dbReference>
<gene>
    <name evidence="7" type="ORF">H8711_03275</name>
</gene>
<keyword evidence="3" id="KW-1133">Transmembrane helix</keyword>
<dbReference type="Gene3D" id="3.90.930.1">
    <property type="match status" value="1"/>
</dbReference>
<keyword evidence="3" id="KW-0472">Membrane</keyword>
<feature type="chain" id="PRO_5037012801" evidence="4">
    <location>
        <begin position="30"/>
        <end position="2187"/>
    </location>
</feature>
<dbReference type="EMBL" id="JACRST010000003">
    <property type="protein sequence ID" value="MBC8545961.1"/>
    <property type="molecule type" value="Genomic_DNA"/>
</dbReference>
<dbReference type="InterPro" id="IPR050708">
    <property type="entry name" value="T6SS_VgrG/RHS"/>
</dbReference>
<dbReference type="PANTHER" id="PTHR32305">
    <property type="match status" value="1"/>
</dbReference>
<dbReference type="Proteomes" id="UP000653127">
    <property type="component" value="Unassembled WGS sequence"/>
</dbReference>
<feature type="compositionally biased region" description="Basic and acidic residues" evidence="2">
    <location>
        <begin position="390"/>
        <end position="412"/>
    </location>
</feature>
<dbReference type="NCBIfam" id="TIGR01643">
    <property type="entry name" value="YD_repeat_2x"/>
    <property type="match status" value="6"/>
</dbReference>
<dbReference type="Gene3D" id="2.180.10.10">
    <property type="entry name" value="RHS repeat-associated core"/>
    <property type="match status" value="1"/>
</dbReference>
<dbReference type="PANTHER" id="PTHR32305:SF17">
    <property type="entry name" value="TRNA NUCLEASE WAPA"/>
    <property type="match status" value="1"/>
</dbReference>
<feature type="domain" description="Teneurin-like YD-shell" evidence="6">
    <location>
        <begin position="1859"/>
        <end position="1967"/>
    </location>
</feature>
<feature type="signal peptide" evidence="4">
    <location>
        <begin position="1"/>
        <end position="29"/>
    </location>
</feature>
<evidence type="ECO:0000256" key="3">
    <source>
        <dbReference type="SAM" id="Phobius"/>
    </source>
</evidence>
<name>A0A926I486_9FIRM</name>
<dbReference type="Pfam" id="PF05593">
    <property type="entry name" value="RHS_repeat"/>
    <property type="match status" value="1"/>
</dbReference>
<feature type="region of interest" description="Disordered" evidence="2">
    <location>
        <begin position="380"/>
        <end position="413"/>
    </location>
</feature>
<feature type="compositionally biased region" description="Low complexity" evidence="2">
    <location>
        <begin position="64"/>
        <end position="77"/>
    </location>
</feature>
<evidence type="ECO:0000256" key="2">
    <source>
        <dbReference type="SAM" id="MobiDB-lite"/>
    </source>
</evidence>
<feature type="transmembrane region" description="Helical" evidence="3">
    <location>
        <begin position="2015"/>
        <end position="2037"/>
    </location>
</feature>
<evidence type="ECO:0000256" key="1">
    <source>
        <dbReference type="ARBA" id="ARBA00022737"/>
    </source>
</evidence>
<sequence>MDRTSLKQKLLSILLCAVMTFNLGTVAYATEPMRENTQEEASQSESVVEEQQDIAPEVEEQESASESSGEEVSSTPETKSDKEQGTTEESSEPSIEDGEASSEPEKPDTEALGTEGDNTGAEPGSGDVPEESDPQSQAPEGLTDEELDALKDSITEYTEEEKAVLLEKLGLTEEQVLTLETEEKYTLPQIGLISIIKANYPFSLEDAITFFGHHYNLGNIKRTIAELIILTDDDLNHVTAHEVESYFLNGNETEVIRDAVIIAEITGLPMGELIRPVPTEEELNLSSNESLHFTNRRTRQLNRALSYRNWSNGVYTVVNIENFEEYYWINLESILAELSGEEDEVDSGLLNQALENILYQALELEAELYGEMVFAISRAVPEEKSEEEPERNIVETRASRPRPPAEEDKDNPVEAPYAVAAKENEQINMATGALKYTYNVLELPNTNGNGFKLSLTYDLDEAAVGKEFFGSKTRKVYCNRYTEYTDTGEFYDQYYKYYLENDKSYQWDYEDDNDPSDGVYVTQMGPTTDLTTVNELLDSFSDTTSNLGPGWMWDLPIIDTQLRGYNLLYLPNVGKFAFKASELKFEKYPRDDISISKEGSGSNEKYKVTLKDGEKYYFKKSTGQLLESEDRYGNKTIFSYDGDWLQSIVDCYGRAINFSYTTESGNRKLTVTAPDGGTIIFHCAPKAVIDQEDGGYINQQILSRIVDQENRETSFDYDASEYTFDFYDKMDERTMYKIMDGAVTNSILTLKEVTYPTGAKTLYTYTTDWENLAKYGRIKKYKVKTRTDIIDDGNYNVESFPSYGRYTQHPKKTTSTSRTFITERKELLENQTLRSYKYTFNEDFLTTKEEFESITNAAGGKLSKTTTRLFSTYQLPTKETVVSTDTTSGTSNNAQTLIKQYSYNKTGNLLYEIGTKAEGSSTDTTYRTDYTYYTDTSTPYSHLLTKTYKQDANTTIREVNVLDEATHSMVIRTEVYSKDCSDVNADYVLQSKTEYSYNSKGNVTQKREYQDVTTGECIITNYEYDSSGANVIKETVLGERDSDGNVINEADNISTSYTYDAMGNVTSITDPNGNTSSITYDSIYRVTEKKDALNHTETYAYDDTANSTIYTDQRGKSYEYQYDPLGRLETVKYLPDKDHPENGQLLAAYEYDANGRLIRESKNQDAGGVRNIRYEYDALDRQISKGYYESDTAATPVYLETTSYEDVTSSDDNSGDITKGGSKVTITIGNRVTTQYYNRYGELIQEGGVLNGSDAQTSTYYEYNYLGQKVADKQYIGGALTTVAAYELDYAGRIVKTTDALGGYASTEYDDRGQVLNQTDKKQKVTVNTYDIFGRMVEQKQPFASDAGQDVEQYSFQYTEYDKAGNVVKTRRSNQASDSAAGRYAVTEYEYDANNRLTDVIQTIEGTKKQYTHYELDAAGNTIAAYIGLSVPYGQRSTSEPYSVIEYEYDDQGRLVKTTYPDDTVETVTYDANGNKATATDRNGAVTTYSYDAAGRVISESTAQGEAAPVVKSYSYTGAGDIAAVSAEGMTIGYEYDGLGRMTQETQPDGIVKEYGYDNRGNRLSFVLKQDNVERVNEGYTYDALNRMQTVKEGGTTVATYTYDANGNRASLTQGGVTTTYTYNDANLVTSLTNKKGTDILSSYSYTYYLDGNQRTKTDVVNNRTTTYGYDLAGRLTSESESGGNTYAYTYDSRNNRASLTVSGDESYSVAYEYDGDNRLLTETKTINGRQEITNYSYDNNGNQILKTHSVLETAGSGTAGASLQVSASEPVEFDATVSEYDVWNRQVKVTNDAGTSNYAYYPDGLRYSKTVNGALLRQVWDGTNLAYEYTLGEEDAVVPVRRYARGINAIYVESGDAKSYYLYNAHGDVVQMTDATGTVTQEYEYDAFGNEQNPSANDTNPMRYCGEYFDAETGTIYLRARYYDPSIGRFTSADTVLQIMVELSSGIEVPDPLSLNRYTYCHNNPVMYMDSTGNFVISTTVLLVAAGAAIVGTIGGFVGNYIADQKGATGWEKAGYIAGGAVIGAVAGGVAGYVAAPAVASATNVAAISVTSAGVATISANSTVVAEQTSRIFNNATTAITTYYPPNNGFLGESQRIMLDAGTMIQRTGNLSGYFVAPAGTPGAMLALPYDKIGDATTLLQIQYPIYVESGQVAPWFGQIGLGTQYILEQNLDKLISVGAIKIIGG</sequence>
<dbReference type="InterPro" id="IPR056823">
    <property type="entry name" value="TEN-like_YD-shell"/>
</dbReference>
<protein>
    <submittedName>
        <fullName evidence="7">Glycohydrolase toxin TNT-related protein</fullName>
    </submittedName>
</protein>
<keyword evidence="3" id="KW-0812">Transmembrane</keyword>
<accession>A0A926I486</accession>
<comment type="caution">
    <text evidence="7">The sequence shown here is derived from an EMBL/GenBank/DDBJ whole genome shotgun (WGS) entry which is preliminary data.</text>
</comment>